<reference evidence="2" key="1">
    <citation type="journal article" date="2008" name="Nat. Genet.">
        <title>The Pristionchus pacificus genome provides a unique perspective on nematode lifestyle and parasitism.</title>
        <authorList>
            <person name="Dieterich C."/>
            <person name="Clifton S.W."/>
            <person name="Schuster L.N."/>
            <person name="Chinwalla A."/>
            <person name="Delehaunty K."/>
            <person name="Dinkelacker I."/>
            <person name="Fulton L."/>
            <person name="Fulton R."/>
            <person name="Godfrey J."/>
            <person name="Minx P."/>
            <person name="Mitreva M."/>
            <person name="Roeseler W."/>
            <person name="Tian H."/>
            <person name="Witte H."/>
            <person name="Yang S.P."/>
            <person name="Wilson R.K."/>
            <person name="Sommer R.J."/>
        </authorList>
    </citation>
    <scope>NUCLEOTIDE SEQUENCE [LARGE SCALE GENOMIC DNA]</scope>
    <source>
        <strain evidence="2">PS312</strain>
    </source>
</reference>
<evidence type="ECO:0000313" key="2">
    <source>
        <dbReference type="Proteomes" id="UP000005239"/>
    </source>
</evidence>
<dbReference type="AlphaFoldDB" id="A0A2A6CMN2"/>
<sequence>MTVIKFYPRTPTRKIAKNIDIDVTSSGANGGLTCKMNMLIIISTLENPGSQTFRESIFLNYSTVKHRFIKSLITIMGVDIVCWMLTPIFIMFVNSLELGRKIFSLVKLLPILRQFRHNFEAISDYRSAIKSLLFGQRTASVSHVTSGREKYTSKNKHEL</sequence>
<proteinExistence type="predicted"/>
<keyword evidence="2" id="KW-1185">Reference proteome</keyword>
<evidence type="ECO:0000313" key="1">
    <source>
        <dbReference type="EnsemblMetazoa" id="PPA41364.1"/>
    </source>
</evidence>
<reference evidence="1" key="2">
    <citation type="submission" date="2022-06" db="UniProtKB">
        <authorList>
            <consortium name="EnsemblMetazoa"/>
        </authorList>
    </citation>
    <scope>IDENTIFICATION</scope>
    <source>
        <strain evidence="1">PS312</strain>
    </source>
</reference>
<accession>A0A8R1Z1H8</accession>
<gene>
    <name evidence="1" type="primary">WBGene00279733</name>
</gene>
<dbReference type="EnsemblMetazoa" id="PPA41364.1">
    <property type="protein sequence ID" value="PPA41364.1"/>
    <property type="gene ID" value="WBGene00279733"/>
</dbReference>
<protein>
    <submittedName>
        <fullName evidence="1">Uncharacterized protein</fullName>
    </submittedName>
</protein>
<organism evidence="1 2">
    <name type="scientific">Pristionchus pacificus</name>
    <name type="common">Parasitic nematode worm</name>
    <dbReference type="NCBI Taxonomy" id="54126"/>
    <lineage>
        <taxon>Eukaryota</taxon>
        <taxon>Metazoa</taxon>
        <taxon>Ecdysozoa</taxon>
        <taxon>Nematoda</taxon>
        <taxon>Chromadorea</taxon>
        <taxon>Rhabditida</taxon>
        <taxon>Rhabditina</taxon>
        <taxon>Diplogasteromorpha</taxon>
        <taxon>Diplogasteroidea</taxon>
        <taxon>Neodiplogasteridae</taxon>
        <taxon>Pristionchus</taxon>
    </lineage>
</organism>
<name>A0A2A6CMN2_PRIPA</name>
<dbReference type="Proteomes" id="UP000005239">
    <property type="component" value="Unassembled WGS sequence"/>
</dbReference>
<accession>A0A2A6CMN2</accession>